<dbReference type="Proteomes" id="UP001346877">
    <property type="component" value="Chromosome"/>
</dbReference>
<sequence>MNAKRQTAAVLAKARRRAMLTGSSVTPEEPEPVGGDHQSAAGTADSAQTTDTTPAALASARRRAMLGLKESN</sequence>
<accession>A0ABZ1P9S6</accession>
<keyword evidence="3" id="KW-1185">Reference proteome</keyword>
<name>A0ABZ1P9S6_9ACTN</name>
<reference evidence="2 3" key="1">
    <citation type="submission" date="2022-10" db="EMBL/GenBank/DDBJ databases">
        <title>The complete genomes of actinobacterial strains from the NBC collection.</title>
        <authorList>
            <person name="Joergensen T.S."/>
            <person name="Alvarez Arevalo M."/>
            <person name="Sterndorff E.B."/>
            <person name="Faurdal D."/>
            <person name="Vuksanovic O."/>
            <person name="Mourched A.-S."/>
            <person name="Charusanti P."/>
            <person name="Shaw S."/>
            <person name="Blin K."/>
            <person name="Weber T."/>
        </authorList>
    </citation>
    <scope>NUCLEOTIDE SEQUENCE [LARGE SCALE GENOMIC DNA]</scope>
    <source>
        <strain evidence="2 3">NBC_00396</strain>
    </source>
</reference>
<gene>
    <name evidence="2" type="ORF">OG375_20345</name>
</gene>
<proteinExistence type="predicted"/>
<feature type="region of interest" description="Disordered" evidence="1">
    <location>
        <begin position="14"/>
        <end position="56"/>
    </location>
</feature>
<organism evidence="2 3">
    <name type="scientific">Micromonospora zamorensis</name>
    <dbReference type="NCBI Taxonomy" id="709883"/>
    <lineage>
        <taxon>Bacteria</taxon>
        <taxon>Bacillati</taxon>
        <taxon>Actinomycetota</taxon>
        <taxon>Actinomycetes</taxon>
        <taxon>Micromonosporales</taxon>
        <taxon>Micromonosporaceae</taxon>
        <taxon>Micromonospora</taxon>
    </lineage>
</organism>
<protein>
    <submittedName>
        <fullName evidence="2">Uncharacterized protein</fullName>
    </submittedName>
</protein>
<evidence type="ECO:0000313" key="2">
    <source>
        <dbReference type="EMBL" id="WUI80294.1"/>
    </source>
</evidence>
<dbReference type="RefSeq" id="WP_328366210.1">
    <property type="nucleotide sequence ID" value="NZ_CP107941.1"/>
</dbReference>
<evidence type="ECO:0000256" key="1">
    <source>
        <dbReference type="SAM" id="MobiDB-lite"/>
    </source>
</evidence>
<evidence type="ECO:0000313" key="3">
    <source>
        <dbReference type="Proteomes" id="UP001346877"/>
    </source>
</evidence>
<dbReference type="EMBL" id="CP107941">
    <property type="protein sequence ID" value="WUI80294.1"/>
    <property type="molecule type" value="Genomic_DNA"/>
</dbReference>